<evidence type="ECO:0000256" key="1">
    <source>
        <dbReference type="SAM" id="Phobius"/>
    </source>
</evidence>
<keyword evidence="1" id="KW-0472">Membrane</keyword>
<reference evidence="2 3" key="1">
    <citation type="submission" date="2023-08" db="EMBL/GenBank/DDBJ databases">
        <title>Streptococcus ruminantium-associated sheep mastitis outbreak detected in Italy is distinct from bovine isolates.</title>
        <authorList>
            <person name="Rosa M.N."/>
            <person name="Vezina B."/>
            <person name="Tola S."/>
        </authorList>
    </citation>
    <scope>NUCLEOTIDE SEQUENCE [LARGE SCALE GENOMIC DNA]</scope>
    <source>
        <strain evidence="2 3">OM6730</strain>
    </source>
</reference>
<dbReference type="Proteomes" id="UP001228446">
    <property type="component" value="Unassembled WGS sequence"/>
</dbReference>
<feature type="transmembrane region" description="Helical" evidence="1">
    <location>
        <begin position="336"/>
        <end position="354"/>
    </location>
</feature>
<evidence type="ECO:0000313" key="2">
    <source>
        <dbReference type="EMBL" id="MDQ8833434.1"/>
    </source>
</evidence>
<name>A0ABU1B3M0_9STRE</name>
<feature type="transmembrane region" description="Helical" evidence="1">
    <location>
        <begin position="95"/>
        <end position="113"/>
    </location>
</feature>
<proteinExistence type="predicted"/>
<gene>
    <name evidence="2" type="ORF">RFF62_06535</name>
</gene>
<keyword evidence="1" id="KW-1133">Transmembrane helix</keyword>
<organism evidence="2 3">
    <name type="scientific">Streptococcus ruminantium</name>
    <dbReference type="NCBI Taxonomy" id="1917441"/>
    <lineage>
        <taxon>Bacteria</taxon>
        <taxon>Bacillati</taxon>
        <taxon>Bacillota</taxon>
        <taxon>Bacilli</taxon>
        <taxon>Lactobacillales</taxon>
        <taxon>Streptococcaceae</taxon>
        <taxon>Streptococcus</taxon>
    </lineage>
</organism>
<accession>A0ABU1B3M0</accession>
<keyword evidence="1" id="KW-0812">Transmembrane</keyword>
<feature type="transmembrane region" description="Helical" evidence="1">
    <location>
        <begin position="143"/>
        <end position="160"/>
    </location>
</feature>
<keyword evidence="3" id="KW-1185">Reference proteome</keyword>
<feature type="transmembrane region" description="Helical" evidence="1">
    <location>
        <begin position="64"/>
        <end position="83"/>
    </location>
</feature>
<feature type="transmembrane region" description="Helical" evidence="1">
    <location>
        <begin position="214"/>
        <end position="234"/>
    </location>
</feature>
<feature type="transmembrane region" description="Helical" evidence="1">
    <location>
        <begin position="175"/>
        <end position="193"/>
    </location>
</feature>
<feature type="transmembrane region" description="Helical" evidence="1">
    <location>
        <begin position="25"/>
        <end position="44"/>
    </location>
</feature>
<feature type="transmembrane region" description="Helical" evidence="1">
    <location>
        <begin position="119"/>
        <end position="136"/>
    </location>
</feature>
<evidence type="ECO:0000313" key="3">
    <source>
        <dbReference type="Proteomes" id="UP001228446"/>
    </source>
</evidence>
<feature type="transmembrane region" description="Helical" evidence="1">
    <location>
        <begin position="298"/>
        <end position="316"/>
    </location>
</feature>
<evidence type="ECO:0008006" key="4">
    <source>
        <dbReference type="Google" id="ProtNLM"/>
    </source>
</evidence>
<protein>
    <recommendedName>
        <fullName evidence="4">Acyltransferase</fullName>
    </recommendedName>
</protein>
<feature type="transmembrane region" description="Helical" evidence="1">
    <location>
        <begin position="387"/>
        <end position="409"/>
    </location>
</feature>
<feature type="transmembrane region" description="Helical" evidence="1">
    <location>
        <begin position="274"/>
        <end position="292"/>
    </location>
</feature>
<sequence>MQQVVSHFYQLIVKEIKHRKLRETYYLWFPWLNLLFAFIARMLVGKLPFEDLLQFEKFEYSLVFWLLFACVLLKCAAIVRYSSVVGKEMSKVSHVWLFLYHIIPSFFLIWLFYQAWNTWNIVPFFILDICVSFFGDKVLKFKVYAHILTDIISIILLLFVDFEFDRIGLEFRTDFLGIFFCILFVTFRYLLVSNFYRGFKQFKLFSLRWNNGKIYWFSELVSSMLFLVVFHAGLETIDQDFSFISIALSLFVYHIFLYIRLFMYRQYGASYKEVYYFVNAGSALVLYIFFVNFIAIDIVVWFLPAVIILVLDNFLYLAYQQRTKQPQEFSLGGKQLFAKLKLFSITTLFFYHVFDKNRETLFAYRIFGYSLNDLNSVFLREYASLPFLSLILSVVVSTVIFKLIGSVLYSNDYLLKKGNSKKLKYKKRLRRRK</sequence>
<comment type="caution">
    <text evidence="2">The sequence shown here is derived from an EMBL/GenBank/DDBJ whole genome shotgun (WGS) entry which is preliminary data.</text>
</comment>
<dbReference type="EMBL" id="JAVIBX010000023">
    <property type="protein sequence ID" value="MDQ8833434.1"/>
    <property type="molecule type" value="Genomic_DNA"/>
</dbReference>
<feature type="transmembrane region" description="Helical" evidence="1">
    <location>
        <begin position="240"/>
        <end position="262"/>
    </location>
</feature>